<protein>
    <recommendedName>
        <fullName evidence="5">Nudix hydrolase domain-containing protein</fullName>
    </recommendedName>
</protein>
<evidence type="ECO:0000313" key="6">
    <source>
        <dbReference type="EnsemblProtists" id="PYU1_T004816"/>
    </source>
</evidence>
<dbReference type="eggNOG" id="ENOG502RZMS">
    <property type="taxonomic scope" value="Eukaryota"/>
</dbReference>
<comment type="cofactor">
    <cofactor evidence="1">
        <name>Mg(2+)</name>
        <dbReference type="ChEBI" id="CHEBI:18420"/>
    </cofactor>
</comment>
<dbReference type="PANTHER" id="PTHR10885:SF0">
    <property type="entry name" value="ISOPENTENYL-DIPHOSPHATE DELTA-ISOMERASE"/>
    <property type="match status" value="1"/>
</dbReference>
<reference evidence="6" key="3">
    <citation type="submission" date="2015-02" db="UniProtKB">
        <authorList>
            <consortium name="EnsemblProtists"/>
        </authorList>
    </citation>
    <scope>IDENTIFICATION</scope>
    <source>
        <strain evidence="6">DAOM BR144</strain>
    </source>
</reference>
<evidence type="ECO:0000313" key="7">
    <source>
        <dbReference type="Proteomes" id="UP000019132"/>
    </source>
</evidence>
<evidence type="ECO:0000256" key="4">
    <source>
        <dbReference type="ARBA" id="ARBA00022842"/>
    </source>
</evidence>
<keyword evidence="7" id="KW-1185">Reference proteome</keyword>
<dbReference type="InterPro" id="IPR024195">
    <property type="entry name" value="NUDIX_hydrolase_YfcD_pred"/>
</dbReference>
<evidence type="ECO:0000256" key="2">
    <source>
        <dbReference type="ARBA" id="ARBA00022723"/>
    </source>
</evidence>
<organism evidence="6 7">
    <name type="scientific">Globisporangium ultimum (strain ATCC 200006 / CBS 805.95 / DAOM BR144)</name>
    <name type="common">Pythium ultimum</name>
    <dbReference type="NCBI Taxonomy" id="431595"/>
    <lineage>
        <taxon>Eukaryota</taxon>
        <taxon>Sar</taxon>
        <taxon>Stramenopiles</taxon>
        <taxon>Oomycota</taxon>
        <taxon>Peronosporomycetes</taxon>
        <taxon>Pythiales</taxon>
        <taxon>Pythiaceae</taxon>
        <taxon>Globisporangium</taxon>
    </lineage>
</organism>
<proteinExistence type="predicted"/>
<dbReference type="EMBL" id="GL376564">
    <property type="status" value="NOT_ANNOTATED_CDS"/>
    <property type="molecule type" value="Genomic_DNA"/>
</dbReference>
<dbReference type="PANTHER" id="PTHR10885">
    <property type="entry name" value="ISOPENTENYL-DIPHOSPHATE DELTA-ISOMERASE"/>
    <property type="match status" value="1"/>
</dbReference>
<dbReference type="STRING" id="431595.K3WIM4"/>
<reference evidence="7" key="1">
    <citation type="journal article" date="2010" name="Genome Biol.">
        <title>Genome sequence of the necrotrophic plant pathogen Pythium ultimum reveals original pathogenicity mechanisms and effector repertoire.</title>
        <authorList>
            <person name="Levesque C.A."/>
            <person name="Brouwer H."/>
            <person name="Cano L."/>
            <person name="Hamilton J.P."/>
            <person name="Holt C."/>
            <person name="Huitema E."/>
            <person name="Raffaele S."/>
            <person name="Robideau G.P."/>
            <person name="Thines M."/>
            <person name="Win J."/>
            <person name="Zerillo M.M."/>
            <person name="Beakes G.W."/>
            <person name="Boore J.L."/>
            <person name="Busam D."/>
            <person name="Dumas B."/>
            <person name="Ferriera S."/>
            <person name="Fuerstenberg S.I."/>
            <person name="Gachon C.M."/>
            <person name="Gaulin E."/>
            <person name="Govers F."/>
            <person name="Grenville-Briggs L."/>
            <person name="Horner N."/>
            <person name="Hostetler J."/>
            <person name="Jiang R.H."/>
            <person name="Johnson J."/>
            <person name="Krajaejun T."/>
            <person name="Lin H."/>
            <person name="Meijer H.J."/>
            <person name="Moore B."/>
            <person name="Morris P."/>
            <person name="Phuntmart V."/>
            <person name="Puiu D."/>
            <person name="Shetty J."/>
            <person name="Stajich J.E."/>
            <person name="Tripathy S."/>
            <person name="Wawra S."/>
            <person name="van West P."/>
            <person name="Whitty B.R."/>
            <person name="Coutinho P.M."/>
            <person name="Henrissat B."/>
            <person name="Martin F."/>
            <person name="Thomas P.D."/>
            <person name="Tyler B.M."/>
            <person name="De Vries R.P."/>
            <person name="Kamoun S."/>
            <person name="Yandell M."/>
            <person name="Tisserat N."/>
            <person name="Buell C.R."/>
        </authorList>
    </citation>
    <scope>NUCLEOTIDE SEQUENCE</scope>
    <source>
        <strain evidence="7">DAOM:BR144</strain>
    </source>
</reference>
<reference evidence="7" key="2">
    <citation type="submission" date="2010-04" db="EMBL/GenBank/DDBJ databases">
        <authorList>
            <person name="Buell R."/>
            <person name="Hamilton J."/>
            <person name="Hostetler J."/>
        </authorList>
    </citation>
    <scope>NUCLEOTIDE SEQUENCE [LARGE SCALE GENOMIC DNA]</scope>
    <source>
        <strain evidence="7">DAOM:BR144</strain>
    </source>
</reference>
<dbReference type="HOGENOM" id="CLU_060552_3_0_1"/>
<name>K3WIM4_GLOUD</name>
<dbReference type="NCBIfam" id="NF011922">
    <property type="entry name" value="PRK15393.1"/>
    <property type="match status" value="1"/>
</dbReference>
<dbReference type="InParanoid" id="K3WIM4"/>
<dbReference type="EnsemblProtists" id="PYU1_T004816">
    <property type="protein sequence ID" value="PYU1_T004816"/>
    <property type="gene ID" value="PYU1_G004805"/>
</dbReference>
<dbReference type="PROSITE" id="PS51462">
    <property type="entry name" value="NUDIX"/>
    <property type="match status" value="1"/>
</dbReference>
<dbReference type="InterPro" id="IPR015797">
    <property type="entry name" value="NUDIX_hydrolase-like_dom_sf"/>
</dbReference>
<keyword evidence="4" id="KW-0460">Magnesium</keyword>
<keyword evidence="2" id="KW-0479">Metal-binding</keyword>
<evidence type="ECO:0000256" key="3">
    <source>
        <dbReference type="ARBA" id="ARBA00022801"/>
    </source>
</evidence>
<evidence type="ECO:0000259" key="5">
    <source>
        <dbReference type="PROSITE" id="PS51462"/>
    </source>
</evidence>
<accession>K3WIM4</accession>
<dbReference type="VEuPathDB" id="FungiDB:PYU1_G004805"/>
<dbReference type="PIRSF" id="PIRSF017340">
    <property type="entry name" value="Nudix_hydro"/>
    <property type="match status" value="1"/>
</dbReference>
<feature type="domain" description="Nudix hydrolase" evidence="5">
    <location>
        <begin position="32"/>
        <end position="164"/>
    </location>
</feature>
<dbReference type="OMA" id="KDFYPGW"/>
<dbReference type="AlphaFoldDB" id="K3WIM4"/>
<dbReference type="CDD" id="cd04697">
    <property type="entry name" value="NUDIX_Hydrolase"/>
    <property type="match status" value="1"/>
</dbReference>
<sequence>MSLSAKEEVCIVDKDNNVVGKSDRSVMRAFNLPHRASYIVIKNSSGAYYVQRRTMIKDYCPGYLDPMAGGVVQYDESFEDNAAREAEEEMGVKGVSLTHVSTFYYEDQRTRVWGGLFECTYDGPLTLQVEEVDEVLEMSADEILQRRGEFTPDGIFAFEKYLECKSKQ</sequence>
<keyword evidence="3" id="KW-0378">Hydrolase</keyword>
<dbReference type="GO" id="GO:0046872">
    <property type="term" value="F:metal ion binding"/>
    <property type="evidence" value="ECO:0007669"/>
    <property type="project" value="UniProtKB-KW"/>
</dbReference>
<dbReference type="Proteomes" id="UP000019132">
    <property type="component" value="Unassembled WGS sequence"/>
</dbReference>
<dbReference type="InterPro" id="IPR000086">
    <property type="entry name" value="NUDIX_hydrolase_dom"/>
</dbReference>
<dbReference type="Gene3D" id="3.90.79.10">
    <property type="entry name" value="Nucleoside Triphosphate Pyrophosphohydrolase"/>
    <property type="match status" value="1"/>
</dbReference>
<dbReference type="Pfam" id="PF00293">
    <property type="entry name" value="NUDIX"/>
    <property type="match status" value="1"/>
</dbReference>
<dbReference type="SUPFAM" id="SSF55811">
    <property type="entry name" value="Nudix"/>
    <property type="match status" value="1"/>
</dbReference>
<evidence type="ECO:0000256" key="1">
    <source>
        <dbReference type="ARBA" id="ARBA00001946"/>
    </source>
</evidence>
<dbReference type="GO" id="GO:0016817">
    <property type="term" value="F:hydrolase activity, acting on acid anhydrides"/>
    <property type="evidence" value="ECO:0007669"/>
    <property type="project" value="InterPro"/>
</dbReference>